<sequence>MNALFHASKQTGISLPFPGFERSVVVCQLVNHTEKMTQQMFVIAPCSEKRVPIPNSKVLLLGSKINKQELVSLNLEQTAWALSKLIEISNSGKEEIGWSTREELEEAQRTLSEIQRQSLPVQDVLAKLHPKLGALINSSTQIVESWDFQFKISGVCLRPVTVQFVGLPGSNDKMEAIFRIDISVAELKQIRLLDDVSLHIDCGDGPAPAYKGVCTKLDITDQYFTLRIESHAYEMRNSVIPHLSTSALNPFDLVHFISRSGGLDDEHIKIPDFKKETKTYTLTVPIEHLQVLDPLGIGNVMFMPAGYDLHEILRIGEVSKDTIPVFSENSLAVVHIEATSAFDAYVSGKNQIEQCLDVLLHLIRSDVALEAFATTENLQSWERSALTPKPRITTWMYLEEAVSGQRILTDTSRVAQPDTLTLTPDKESLLESVEWYESLLLELIEKGSKPLKPLFNALKWLRRSWDADDTDDKIIFAIIALEFVANGETAPPVIPPEYKTPVLESAVAAFKTVFVGESDQQEQLAKKLRDKLSNSLSDAPLRAQIQGLIQRLEIPISDSDVELVFKARALRNKLVHGPVLSGKSLVSNESQKLVNAVGILVAHKLYAIYKEGQR</sequence>
<keyword evidence="2" id="KW-1185">Reference proteome</keyword>
<dbReference type="EMBL" id="CP104064">
    <property type="protein sequence ID" value="WAH38119.1"/>
    <property type="molecule type" value="Genomic_DNA"/>
</dbReference>
<organism evidence="1 2">
    <name type="scientific">Alicyclobacillus dauci</name>
    <dbReference type="NCBI Taxonomy" id="1475485"/>
    <lineage>
        <taxon>Bacteria</taxon>
        <taxon>Bacillati</taxon>
        <taxon>Bacillota</taxon>
        <taxon>Bacilli</taxon>
        <taxon>Bacillales</taxon>
        <taxon>Alicyclobacillaceae</taxon>
        <taxon>Alicyclobacillus</taxon>
    </lineage>
</organism>
<protein>
    <submittedName>
        <fullName evidence="1">HEPN domain-containing protein</fullName>
    </submittedName>
</protein>
<name>A0ABY6Z5G5_9BACL</name>
<reference evidence="1" key="1">
    <citation type="submission" date="2022-08" db="EMBL/GenBank/DDBJ databases">
        <title>Alicyclobacillus dauci DSM2870, complete genome.</title>
        <authorList>
            <person name="Wang Q."/>
            <person name="Cai R."/>
            <person name="Wang Z."/>
        </authorList>
    </citation>
    <scope>NUCLEOTIDE SEQUENCE</scope>
    <source>
        <strain evidence="1">DSM 28700</strain>
    </source>
</reference>
<dbReference type="Proteomes" id="UP001164803">
    <property type="component" value="Chromosome"/>
</dbReference>
<evidence type="ECO:0000313" key="2">
    <source>
        <dbReference type="Proteomes" id="UP001164803"/>
    </source>
</evidence>
<accession>A0ABY6Z5G5</accession>
<dbReference type="RefSeq" id="WP_268045677.1">
    <property type="nucleotide sequence ID" value="NZ_CP104064.1"/>
</dbReference>
<gene>
    <name evidence="1" type="ORF">NZD86_06420</name>
</gene>
<proteinExistence type="predicted"/>
<evidence type="ECO:0000313" key="1">
    <source>
        <dbReference type="EMBL" id="WAH38119.1"/>
    </source>
</evidence>